<dbReference type="InterPro" id="IPR050641">
    <property type="entry name" value="RIFMO-like"/>
</dbReference>
<evidence type="ECO:0000256" key="3">
    <source>
        <dbReference type="ARBA" id="ARBA00022827"/>
    </source>
</evidence>
<proteinExistence type="predicted"/>
<keyword evidence="6" id="KW-1185">Reference proteome</keyword>
<dbReference type="PANTHER" id="PTHR43004:SF19">
    <property type="entry name" value="BINDING MONOOXYGENASE, PUTATIVE (JCVI)-RELATED"/>
    <property type="match status" value="1"/>
</dbReference>
<dbReference type="Pfam" id="PF01494">
    <property type="entry name" value="FAD_binding_3"/>
    <property type="match status" value="1"/>
</dbReference>
<feature type="domain" description="FAD-binding" evidence="4">
    <location>
        <begin position="8"/>
        <end position="349"/>
    </location>
</feature>
<sequence length="506" mass="53568">MTDTTYPEVLVVGGGSVGLSAALFLAHHGVSTLVVERRDSVSVHPRATGIGPRTLEFFREVGSFDALAAQAVDMGGRNLGKVYGTTLMETDLTATSHAATPPITAKFDDISPCKLPGTLAQNRLDAVLLAEATRRGARVSYGSTVTGVAQDAEGVTATLDSGETVRARYLIAADGVRSFVREQLGIGITGPGPLGAPMTSTLFRADLTPYTKGAWFATINLDNGMLVMVDGSRDWIFHTRDVDLTPEQAAAQIRAAVGDDALELEVRSILPWRPCGQLADRFAVGRAFLAGDAARAVPPLGGFGLNTGIADAHNLAWKIALVLRGAAGPQLLDTYESERRPVAAWTLDQALLRGVHPKLHWMSGPEGDRARAAVGMAHGVVVHVGYRYDSAAIVDSKERPSDHDIRANLDGSPGSRLPHLWVADGVSTLDLIQSRFTVLAGPNGDAWLRAADDLGLNAHQVPGLVPDNEALLVRPDAFIAWRGNDVEDLETALDQVLTRSAAAPAA</sequence>
<keyword evidence="3" id="KW-0274">FAD</keyword>
<evidence type="ECO:0000313" key="5">
    <source>
        <dbReference type="EMBL" id="MFC3761677.1"/>
    </source>
</evidence>
<gene>
    <name evidence="5" type="ORF">ACFOUW_12590</name>
</gene>
<reference evidence="6" key="1">
    <citation type="journal article" date="2019" name="Int. J. Syst. Evol. Microbiol.">
        <title>The Global Catalogue of Microorganisms (GCM) 10K type strain sequencing project: providing services to taxonomists for standard genome sequencing and annotation.</title>
        <authorList>
            <consortium name="The Broad Institute Genomics Platform"/>
            <consortium name="The Broad Institute Genome Sequencing Center for Infectious Disease"/>
            <person name="Wu L."/>
            <person name="Ma J."/>
        </authorList>
    </citation>
    <scope>NUCLEOTIDE SEQUENCE [LARGE SCALE GENOMIC DNA]</scope>
    <source>
        <strain evidence="6">CGMCC 4.7241</strain>
    </source>
</reference>
<accession>A0ABV7Y9V2</accession>
<dbReference type="Proteomes" id="UP001595699">
    <property type="component" value="Unassembled WGS sequence"/>
</dbReference>
<evidence type="ECO:0000256" key="1">
    <source>
        <dbReference type="ARBA" id="ARBA00001974"/>
    </source>
</evidence>
<dbReference type="PRINTS" id="PR00420">
    <property type="entry name" value="RNGMNOXGNASE"/>
</dbReference>
<keyword evidence="2" id="KW-0285">Flavoprotein</keyword>
<comment type="caution">
    <text evidence="5">The sequence shown here is derived from an EMBL/GenBank/DDBJ whole genome shotgun (WGS) entry which is preliminary data.</text>
</comment>
<comment type="cofactor">
    <cofactor evidence="1">
        <name>FAD</name>
        <dbReference type="ChEBI" id="CHEBI:57692"/>
    </cofactor>
</comment>
<dbReference type="Gene3D" id="3.30.9.10">
    <property type="entry name" value="D-Amino Acid Oxidase, subunit A, domain 2"/>
    <property type="match status" value="1"/>
</dbReference>
<evidence type="ECO:0000313" key="6">
    <source>
        <dbReference type="Proteomes" id="UP001595699"/>
    </source>
</evidence>
<evidence type="ECO:0000259" key="4">
    <source>
        <dbReference type="Pfam" id="PF01494"/>
    </source>
</evidence>
<dbReference type="RefSeq" id="WP_205114289.1">
    <property type="nucleotide sequence ID" value="NZ_JAFBCM010000001.1"/>
</dbReference>
<protein>
    <submittedName>
        <fullName evidence="5">FAD-dependent oxidoreductase</fullName>
    </submittedName>
</protein>
<organism evidence="5 6">
    <name type="scientific">Tenggerimyces flavus</name>
    <dbReference type="NCBI Taxonomy" id="1708749"/>
    <lineage>
        <taxon>Bacteria</taxon>
        <taxon>Bacillati</taxon>
        <taxon>Actinomycetota</taxon>
        <taxon>Actinomycetes</taxon>
        <taxon>Propionibacteriales</taxon>
        <taxon>Nocardioidaceae</taxon>
        <taxon>Tenggerimyces</taxon>
    </lineage>
</organism>
<dbReference type="Pfam" id="PF21274">
    <property type="entry name" value="Rng_hyd_C"/>
    <property type="match status" value="1"/>
</dbReference>
<evidence type="ECO:0000256" key="2">
    <source>
        <dbReference type="ARBA" id="ARBA00022630"/>
    </source>
</evidence>
<dbReference type="SUPFAM" id="SSF51905">
    <property type="entry name" value="FAD/NAD(P)-binding domain"/>
    <property type="match status" value="1"/>
</dbReference>
<dbReference type="InterPro" id="IPR002938">
    <property type="entry name" value="FAD-bd"/>
</dbReference>
<dbReference type="Gene3D" id="3.40.30.120">
    <property type="match status" value="1"/>
</dbReference>
<name>A0ABV7Y9V2_9ACTN</name>
<dbReference type="EMBL" id="JBHRZH010000009">
    <property type="protein sequence ID" value="MFC3761677.1"/>
    <property type="molecule type" value="Genomic_DNA"/>
</dbReference>
<dbReference type="InterPro" id="IPR036188">
    <property type="entry name" value="FAD/NAD-bd_sf"/>
</dbReference>
<dbReference type="Gene3D" id="3.50.50.60">
    <property type="entry name" value="FAD/NAD(P)-binding domain"/>
    <property type="match status" value="1"/>
</dbReference>
<dbReference type="PANTHER" id="PTHR43004">
    <property type="entry name" value="TRK SYSTEM POTASSIUM UPTAKE PROTEIN"/>
    <property type="match status" value="1"/>
</dbReference>